<protein>
    <submittedName>
        <fullName evidence="2">Uncharacterized protein</fullName>
    </submittedName>
</protein>
<name>A0A108U4L3_9GAMM</name>
<evidence type="ECO:0000313" key="2">
    <source>
        <dbReference type="EMBL" id="KWS02458.1"/>
    </source>
</evidence>
<organism evidence="2 3">
    <name type="scientific">Lysobacter capsici AZ78</name>
    <dbReference type="NCBI Taxonomy" id="1444315"/>
    <lineage>
        <taxon>Bacteria</taxon>
        <taxon>Pseudomonadati</taxon>
        <taxon>Pseudomonadota</taxon>
        <taxon>Gammaproteobacteria</taxon>
        <taxon>Lysobacterales</taxon>
        <taxon>Lysobacteraceae</taxon>
        <taxon>Lysobacter</taxon>
    </lineage>
</organism>
<gene>
    <name evidence="2" type="ORF">AZ78_0002</name>
</gene>
<evidence type="ECO:0000313" key="3">
    <source>
        <dbReference type="Proteomes" id="UP000023435"/>
    </source>
</evidence>
<reference evidence="2 3" key="1">
    <citation type="journal article" date="2014" name="Genome Announc.">
        <title>Draft Genome Sequence of Lysobacter capsici AZ78, a Bacterium Antagonistic to Plant-Pathogenic Oomycetes.</title>
        <authorList>
            <person name="Puopolo G."/>
            <person name="Sonego P."/>
            <person name="Engelen K."/>
            <person name="Pertot I."/>
        </authorList>
    </citation>
    <scope>NUCLEOTIDE SEQUENCE [LARGE SCALE GENOMIC DNA]</scope>
    <source>
        <strain evidence="2 3">AZ78</strain>
    </source>
</reference>
<dbReference type="EMBL" id="JAJA02000001">
    <property type="protein sequence ID" value="KWS02458.1"/>
    <property type="molecule type" value="Genomic_DNA"/>
</dbReference>
<proteinExistence type="predicted"/>
<feature type="region of interest" description="Disordered" evidence="1">
    <location>
        <begin position="1"/>
        <end position="79"/>
    </location>
</feature>
<comment type="caution">
    <text evidence="2">The sequence shown here is derived from an EMBL/GenBank/DDBJ whole genome shotgun (WGS) entry which is preliminary data.</text>
</comment>
<dbReference type="Proteomes" id="UP000023435">
    <property type="component" value="Unassembled WGS sequence"/>
</dbReference>
<sequence>MGNDTAGRNRPDQDAKQTAQHGKPDEQARPPDGQGHQPLPGENPPADDGHSKRKHVQNADLPEGEGHQPLPGEDAPKED</sequence>
<evidence type="ECO:0000256" key="1">
    <source>
        <dbReference type="SAM" id="MobiDB-lite"/>
    </source>
</evidence>
<dbReference type="AlphaFoldDB" id="A0A108U4L3"/>
<dbReference type="RefSeq" id="WP_036111015.1">
    <property type="nucleotide sequence ID" value="NZ_JAJA02000001.1"/>
</dbReference>
<accession>A0A108U4L3</accession>
<keyword evidence="3" id="KW-1185">Reference proteome</keyword>
<dbReference type="OrthoDB" id="6028133at2"/>